<dbReference type="AlphaFoldDB" id="A0A9P6BX02"/>
<dbReference type="InterPro" id="IPR011320">
    <property type="entry name" value="RNase_H1_N"/>
</dbReference>
<comment type="caution">
    <text evidence="2">The sequence shown here is derived from an EMBL/GenBank/DDBJ whole genome shotgun (WGS) entry which is preliminary data.</text>
</comment>
<reference evidence="2" key="1">
    <citation type="submission" date="2020-11" db="EMBL/GenBank/DDBJ databases">
        <authorList>
            <consortium name="DOE Joint Genome Institute"/>
            <person name="Ahrendt S."/>
            <person name="Riley R."/>
            <person name="Andreopoulos W."/>
            <person name="Labutti K."/>
            <person name="Pangilinan J."/>
            <person name="Ruiz-Duenas F.J."/>
            <person name="Barrasa J.M."/>
            <person name="Sanchez-Garcia M."/>
            <person name="Camarero S."/>
            <person name="Miyauchi S."/>
            <person name="Serrano A."/>
            <person name="Linde D."/>
            <person name="Babiker R."/>
            <person name="Drula E."/>
            <person name="Ayuso-Fernandez I."/>
            <person name="Pacheco R."/>
            <person name="Padilla G."/>
            <person name="Ferreira P."/>
            <person name="Barriuso J."/>
            <person name="Kellner H."/>
            <person name="Castanera R."/>
            <person name="Alfaro M."/>
            <person name="Ramirez L."/>
            <person name="Pisabarro A.G."/>
            <person name="Kuo A."/>
            <person name="Tritt A."/>
            <person name="Lipzen A."/>
            <person name="He G."/>
            <person name="Yan M."/>
            <person name="Ng V."/>
            <person name="Cullen D."/>
            <person name="Martin F."/>
            <person name="Rosso M.-N."/>
            <person name="Henrissat B."/>
            <person name="Hibbett D."/>
            <person name="Martinez A.T."/>
            <person name="Grigoriev I.V."/>
        </authorList>
    </citation>
    <scope>NUCLEOTIDE SEQUENCE</scope>
    <source>
        <strain evidence="2">MF-IS2</strain>
    </source>
</reference>
<gene>
    <name evidence="2" type="ORF">P691DRAFT_780763</name>
</gene>
<protein>
    <recommendedName>
        <fullName evidence="1">Ribonuclease H1 N-terminal domain-containing protein</fullName>
    </recommendedName>
</protein>
<dbReference type="SUPFAM" id="SSF55658">
    <property type="entry name" value="L9 N-domain-like"/>
    <property type="match status" value="1"/>
</dbReference>
<evidence type="ECO:0000313" key="2">
    <source>
        <dbReference type="EMBL" id="KAF9441023.1"/>
    </source>
</evidence>
<dbReference type="Proteomes" id="UP000807342">
    <property type="component" value="Unassembled WGS sequence"/>
</dbReference>
<name>A0A9P6BX02_9AGAR</name>
<keyword evidence="3" id="KW-1185">Reference proteome</keyword>
<dbReference type="Gene3D" id="3.40.970.10">
    <property type="entry name" value="Ribonuclease H1, N-terminal domain"/>
    <property type="match status" value="1"/>
</dbReference>
<accession>A0A9P6BX02</accession>
<sequence>MLVEDPEHYHASKEKYSAYMVYRGVKPSVYLTWEEARRQVSGIPGGLFEGFETITEACALFSQLALKGICRPLKCLPGAGLNVVELVDEGFNRGSLGEEDSGENSAYVSPILLEPTAIKEDKEEVADNKGAWDLDALSNNSMEEDGAEDGRYFVVVKGQEPGIYPTLGEALECLGCWREGEMHVSMFEHTANRIFVKNYMVLCSKLSRFKPLKR</sequence>
<evidence type="ECO:0000259" key="1">
    <source>
        <dbReference type="Pfam" id="PF01693"/>
    </source>
</evidence>
<dbReference type="EMBL" id="MU152111">
    <property type="protein sequence ID" value="KAF9441023.1"/>
    <property type="molecule type" value="Genomic_DNA"/>
</dbReference>
<dbReference type="InterPro" id="IPR009027">
    <property type="entry name" value="Ribosomal_bL9/RNase_H1_N"/>
</dbReference>
<dbReference type="OrthoDB" id="3254429at2759"/>
<dbReference type="InterPro" id="IPR037056">
    <property type="entry name" value="RNase_H1_N_sf"/>
</dbReference>
<organism evidence="2 3">
    <name type="scientific">Macrolepiota fuliginosa MF-IS2</name>
    <dbReference type="NCBI Taxonomy" id="1400762"/>
    <lineage>
        <taxon>Eukaryota</taxon>
        <taxon>Fungi</taxon>
        <taxon>Dikarya</taxon>
        <taxon>Basidiomycota</taxon>
        <taxon>Agaricomycotina</taxon>
        <taxon>Agaricomycetes</taxon>
        <taxon>Agaricomycetidae</taxon>
        <taxon>Agaricales</taxon>
        <taxon>Agaricineae</taxon>
        <taxon>Agaricaceae</taxon>
        <taxon>Macrolepiota</taxon>
    </lineage>
</organism>
<proteinExistence type="predicted"/>
<evidence type="ECO:0000313" key="3">
    <source>
        <dbReference type="Proteomes" id="UP000807342"/>
    </source>
</evidence>
<dbReference type="Pfam" id="PF01693">
    <property type="entry name" value="Cauli_VI"/>
    <property type="match status" value="1"/>
</dbReference>
<feature type="domain" description="Ribonuclease H1 N-terminal" evidence="1">
    <location>
        <begin position="18"/>
        <end position="57"/>
    </location>
</feature>